<comment type="caution">
    <text evidence="5">The sequence shown here is derived from an EMBL/GenBank/DDBJ whole genome shotgun (WGS) entry which is preliminary data.</text>
</comment>
<evidence type="ECO:0000313" key="5">
    <source>
        <dbReference type="EMBL" id="KAF7555497.1"/>
    </source>
</evidence>
<dbReference type="PANTHER" id="PTHR43098">
    <property type="entry name" value="L-ORNITHINE N(5)-MONOOXYGENASE-RELATED"/>
    <property type="match status" value="1"/>
</dbReference>
<evidence type="ECO:0000256" key="3">
    <source>
        <dbReference type="ARBA" id="ARBA00022857"/>
    </source>
</evidence>
<evidence type="ECO:0000256" key="1">
    <source>
        <dbReference type="ARBA" id="ARBA00022630"/>
    </source>
</evidence>
<dbReference type="AlphaFoldDB" id="A0A9P5HDG5"/>
<dbReference type="SUPFAM" id="SSF51905">
    <property type="entry name" value="FAD/NAD(P)-binding domain"/>
    <property type="match status" value="3"/>
</dbReference>
<gene>
    <name evidence="5" type="ORF">G7Z17_g2118</name>
</gene>
<keyword evidence="6" id="KW-1185">Reference proteome</keyword>
<dbReference type="Pfam" id="PF00743">
    <property type="entry name" value="FMO-like"/>
    <property type="match status" value="1"/>
</dbReference>
<keyword evidence="2" id="KW-0274">FAD</keyword>
<name>A0A9P5HDG5_9HYPO</name>
<protein>
    <recommendedName>
        <fullName evidence="7">Cyclohexanone monooxygenase</fullName>
    </recommendedName>
</protein>
<keyword evidence="4" id="KW-0560">Oxidoreductase</keyword>
<dbReference type="Gene3D" id="3.50.50.60">
    <property type="entry name" value="FAD/NAD(P)-binding domain"/>
    <property type="match status" value="2"/>
</dbReference>
<dbReference type="GO" id="GO:0050661">
    <property type="term" value="F:NADP binding"/>
    <property type="evidence" value="ECO:0007669"/>
    <property type="project" value="InterPro"/>
</dbReference>
<evidence type="ECO:0000256" key="2">
    <source>
        <dbReference type="ARBA" id="ARBA00022827"/>
    </source>
</evidence>
<dbReference type="InterPro" id="IPR020946">
    <property type="entry name" value="Flavin_mOase-like"/>
</dbReference>
<dbReference type="InterPro" id="IPR050775">
    <property type="entry name" value="FAD-binding_Monooxygenases"/>
</dbReference>
<dbReference type="GO" id="GO:0050660">
    <property type="term" value="F:flavin adenine dinucleotide binding"/>
    <property type="evidence" value="ECO:0007669"/>
    <property type="project" value="InterPro"/>
</dbReference>
<dbReference type="PANTHER" id="PTHR43098:SF5">
    <property type="entry name" value="DUAL-FUNCTIONAL MONOOXYGENASE_METHYLTRANSFERASE PSOF"/>
    <property type="match status" value="1"/>
</dbReference>
<dbReference type="OrthoDB" id="66881at2759"/>
<dbReference type="GO" id="GO:0004499">
    <property type="term" value="F:N,N-dimethylaniline monooxygenase activity"/>
    <property type="evidence" value="ECO:0007669"/>
    <property type="project" value="InterPro"/>
</dbReference>
<reference evidence="5" key="1">
    <citation type="submission" date="2020-03" db="EMBL/GenBank/DDBJ databases">
        <title>Draft Genome Sequence of Cylindrodendrum hubeiense.</title>
        <authorList>
            <person name="Buettner E."/>
            <person name="Kellner H."/>
        </authorList>
    </citation>
    <scope>NUCLEOTIDE SEQUENCE</scope>
    <source>
        <strain evidence="5">IHI 201604</strain>
    </source>
</reference>
<dbReference type="EMBL" id="JAANBB010000020">
    <property type="protein sequence ID" value="KAF7555497.1"/>
    <property type="molecule type" value="Genomic_DNA"/>
</dbReference>
<evidence type="ECO:0000256" key="4">
    <source>
        <dbReference type="ARBA" id="ARBA00023002"/>
    </source>
</evidence>
<dbReference type="InterPro" id="IPR036188">
    <property type="entry name" value="FAD/NAD-bd_sf"/>
</dbReference>
<organism evidence="5 6">
    <name type="scientific">Cylindrodendrum hubeiense</name>
    <dbReference type="NCBI Taxonomy" id="595255"/>
    <lineage>
        <taxon>Eukaryota</taxon>
        <taxon>Fungi</taxon>
        <taxon>Dikarya</taxon>
        <taxon>Ascomycota</taxon>
        <taxon>Pezizomycotina</taxon>
        <taxon>Sordariomycetes</taxon>
        <taxon>Hypocreomycetidae</taxon>
        <taxon>Hypocreales</taxon>
        <taxon>Nectriaceae</taxon>
        <taxon>Cylindrodendrum</taxon>
    </lineage>
</organism>
<accession>A0A9P5HDG5</accession>
<evidence type="ECO:0008006" key="7">
    <source>
        <dbReference type="Google" id="ProtNLM"/>
    </source>
</evidence>
<keyword evidence="1" id="KW-0285">Flavoprotein</keyword>
<proteinExistence type="predicted"/>
<dbReference type="Proteomes" id="UP000722485">
    <property type="component" value="Unassembled WGS sequence"/>
</dbReference>
<sequence>MGSLDKESYDILIIGAGLSGLSSLYNIRKRFPSWKVRVLEAGPSVGGTWYWNCYPGARFDSESISYQLTCDKELLQEWNWKESFAPQAETLRYIERFADKNNLRSDIQFNTTIASARWQDGQRSWLFTDSNGAEYTGRFFISCVGILSNPSTPNIPGIDNFKGQAFHTSRFPKDLVVSRDLAGKRVGVIGTGATGIQTITSIAKEPIIESLSVFQRNATWAAPLRNTEISEEQMKKYKDGYEAMFRYLAETPSGFLHKADPRKSSEVTHKERVALWEKLYEQPGFGKWLGNFSDTYTDREANRLYSDWMANKIRARVNDPLIAEKLVPKNHGFGTRRVPLESGYYDSFNNPKVHLVDIMENPIASVTEKGIVTTDGKAHDLDVLIFATGFDAITGSFSRIDWQSKSGRPLVGSSATEKGKKAIWVDHRPTTAFGILAPDMPNMFMVLGPHQPFGNVPRSIENAVEVVMGMLEHCHKNGFTYVEPTQRACDEWTEHVFECGKGALANEIDSWLTGVNTNVEGKSVRTVARYGGSVVEYRRRCEESKTFGFPGLIFD</sequence>
<keyword evidence="3" id="KW-0521">NADP</keyword>
<evidence type="ECO:0000313" key="6">
    <source>
        <dbReference type="Proteomes" id="UP000722485"/>
    </source>
</evidence>